<accession>A0A645G0S4</accession>
<evidence type="ECO:0000256" key="1">
    <source>
        <dbReference type="SAM" id="MobiDB-lite"/>
    </source>
</evidence>
<protein>
    <submittedName>
        <fullName evidence="2">Uncharacterized protein</fullName>
    </submittedName>
</protein>
<comment type="caution">
    <text evidence="2">The sequence shown here is derived from an EMBL/GenBank/DDBJ whole genome shotgun (WGS) entry which is preliminary data.</text>
</comment>
<name>A0A645G0S4_9ZZZZ</name>
<feature type="region of interest" description="Disordered" evidence="1">
    <location>
        <begin position="22"/>
        <end position="42"/>
    </location>
</feature>
<reference evidence="2" key="1">
    <citation type="submission" date="2019-08" db="EMBL/GenBank/DDBJ databases">
        <authorList>
            <person name="Kucharzyk K."/>
            <person name="Murdoch R.W."/>
            <person name="Higgins S."/>
            <person name="Loffler F."/>
        </authorList>
    </citation>
    <scope>NUCLEOTIDE SEQUENCE</scope>
</reference>
<evidence type="ECO:0000313" key="2">
    <source>
        <dbReference type="EMBL" id="MPN19736.1"/>
    </source>
</evidence>
<dbReference type="EMBL" id="VSSQ01067340">
    <property type="protein sequence ID" value="MPN19736.1"/>
    <property type="molecule type" value="Genomic_DNA"/>
</dbReference>
<proteinExistence type="predicted"/>
<dbReference type="AlphaFoldDB" id="A0A645G0S4"/>
<organism evidence="2">
    <name type="scientific">bioreactor metagenome</name>
    <dbReference type="NCBI Taxonomy" id="1076179"/>
    <lineage>
        <taxon>unclassified sequences</taxon>
        <taxon>metagenomes</taxon>
        <taxon>ecological metagenomes</taxon>
    </lineage>
</organism>
<sequence length="42" mass="4642">MSRWPLRQVRGVRMLTLETTYRRGSRPVEDGSPDAAPVGAGD</sequence>
<gene>
    <name evidence="2" type="ORF">SDC9_167108</name>
</gene>